<evidence type="ECO:0000313" key="4">
    <source>
        <dbReference type="EMBL" id="KIN01177.1"/>
    </source>
</evidence>
<keyword evidence="1" id="KW-0175">Coiled coil</keyword>
<keyword evidence="3" id="KW-0472">Membrane</keyword>
<dbReference type="InParanoid" id="A0A0C3HFT9"/>
<dbReference type="EMBL" id="KN832876">
    <property type="protein sequence ID" value="KIN01177.1"/>
    <property type="molecule type" value="Genomic_DNA"/>
</dbReference>
<sequence length="207" mass="22498">MNRQRYEPVPQRDQEFINLDALANNANYQYNTGLPNSIPTSAAPSYAPPSIRSIQTSPPPSFHTLSRAGTPRANMRGGDGADLWGVATSTGGALTEAICTSSDTLETIQNLKERVARLEESIGRLLLDKEEKFDGKSNHCCVSFSDASPEIERMMARNGDQCCVTFKSSKAVDARKQNAKYGALAIGAVTTMVMIILLTIIASKKQR</sequence>
<reference evidence="5" key="2">
    <citation type="submission" date="2015-01" db="EMBL/GenBank/DDBJ databases">
        <title>Evolutionary Origins and Diversification of the Mycorrhizal Mutualists.</title>
        <authorList>
            <consortium name="DOE Joint Genome Institute"/>
            <consortium name="Mycorrhizal Genomics Consortium"/>
            <person name="Kohler A."/>
            <person name="Kuo A."/>
            <person name="Nagy L.G."/>
            <person name="Floudas D."/>
            <person name="Copeland A."/>
            <person name="Barry K.W."/>
            <person name="Cichocki N."/>
            <person name="Veneault-Fourrey C."/>
            <person name="LaButti K."/>
            <person name="Lindquist E.A."/>
            <person name="Lipzen A."/>
            <person name="Lundell T."/>
            <person name="Morin E."/>
            <person name="Murat C."/>
            <person name="Riley R."/>
            <person name="Ohm R."/>
            <person name="Sun H."/>
            <person name="Tunlid A."/>
            <person name="Henrissat B."/>
            <person name="Grigoriev I.V."/>
            <person name="Hibbett D.S."/>
            <person name="Martin F."/>
        </authorList>
    </citation>
    <scope>NUCLEOTIDE SEQUENCE [LARGE SCALE GENOMIC DNA]</scope>
    <source>
        <strain evidence="5">Zn</strain>
    </source>
</reference>
<gene>
    <name evidence="4" type="ORF">OIDMADRAFT_19145</name>
</gene>
<accession>A0A0C3HFT9</accession>
<proteinExistence type="predicted"/>
<feature type="coiled-coil region" evidence="1">
    <location>
        <begin position="101"/>
        <end position="128"/>
    </location>
</feature>
<keyword evidence="3" id="KW-0812">Transmembrane</keyword>
<evidence type="ECO:0000256" key="3">
    <source>
        <dbReference type="SAM" id="Phobius"/>
    </source>
</evidence>
<dbReference type="HOGENOM" id="CLU_1124637_0_0_1"/>
<evidence type="ECO:0000313" key="5">
    <source>
        <dbReference type="Proteomes" id="UP000054321"/>
    </source>
</evidence>
<feature type="region of interest" description="Disordered" evidence="2">
    <location>
        <begin position="41"/>
        <end position="79"/>
    </location>
</feature>
<organism evidence="4 5">
    <name type="scientific">Oidiodendron maius (strain Zn)</name>
    <dbReference type="NCBI Taxonomy" id="913774"/>
    <lineage>
        <taxon>Eukaryota</taxon>
        <taxon>Fungi</taxon>
        <taxon>Dikarya</taxon>
        <taxon>Ascomycota</taxon>
        <taxon>Pezizomycotina</taxon>
        <taxon>Leotiomycetes</taxon>
        <taxon>Leotiomycetes incertae sedis</taxon>
        <taxon>Myxotrichaceae</taxon>
        <taxon>Oidiodendron</taxon>
    </lineage>
</organism>
<keyword evidence="5" id="KW-1185">Reference proteome</keyword>
<name>A0A0C3HFT9_OIDMZ</name>
<protein>
    <submittedName>
        <fullName evidence="4">Uncharacterized protein</fullName>
    </submittedName>
</protein>
<dbReference type="Proteomes" id="UP000054321">
    <property type="component" value="Unassembled WGS sequence"/>
</dbReference>
<reference evidence="4 5" key="1">
    <citation type="submission" date="2014-04" db="EMBL/GenBank/DDBJ databases">
        <authorList>
            <consortium name="DOE Joint Genome Institute"/>
            <person name="Kuo A."/>
            <person name="Martino E."/>
            <person name="Perotto S."/>
            <person name="Kohler A."/>
            <person name="Nagy L.G."/>
            <person name="Floudas D."/>
            <person name="Copeland A."/>
            <person name="Barry K.W."/>
            <person name="Cichocki N."/>
            <person name="Veneault-Fourrey C."/>
            <person name="LaButti K."/>
            <person name="Lindquist E.A."/>
            <person name="Lipzen A."/>
            <person name="Lundell T."/>
            <person name="Morin E."/>
            <person name="Murat C."/>
            <person name="Sun H."/>
            <person name="Tunlid A."/>
            <person name="Henrissat B."/>
            <person name="Grigoriev I.V."/>
            <person name="Hibbett D.S."/>
            <person name="Martin F."/>
            <person name="Nordberg H.P."/>
            <person name="Cantor M.N."/>
            <person name="Hua S.X."/>
        </authorList>
    </citation>
    <scope>NUCLEOTIDE SEQUENCE [LARGE SCALE GENOMIC DNA]</scope>
    <source>
        <strain evidence="4 5">Zn</strain>
    </source>
</reference>
<dbReference type="AlphaFoldDB" id="A0A0C3HFT9"/>
<feature type="compositionally biased region" description="Low complexity" evidence="2">
    <location>
        <begin position="41"/>
        <end position="54"/>
    </location>
</feature>
<evidence type="ECO:0000256" key="2">
    <source>
        <dbReference type="SAM" id="MobiDB-lite"/>
    </source>
</evidence>
<keyword evidence="3" id="KW-1133">Transmembrane helix</keyword>
<evidence type="ECO:0000256" key="1">
    <source>
        <dbReference type="SAM" id="Coils"/>
    </source>
</evidence>
<dbReference type="OrthoDB" id="3561481at2759"/>
<feature type="transmembrane region" description="Helical" evidence="3">
    <location>
        <begin position="181"/>
        <end position="202"/>
    </location>
</feature>